<evidence type="ECO:0000259" key="8">
    <source>
        <dbReference type="Pfam" id="PF05504"/>
    </source>
</evidence>
<dbReference type="PANTHER" id="PTHR35789:SF1">
    <property type="entry name" value="SPORE GERMINATION PROTEIN B3"/>
    <property type="match status" value="1"/>
</dbReference>
<comment type="subcellular location">
    <subcellularLocation>
        <location evidence="1">Membrane</location>
        <topology evidence="1">Lipid-anchor</topology>
    </subcellularLocation>
</comment>
<proteinExistence type="inferred from homology"/>
<gene>
    <name evidence="10" type="ORF">CQU01_18930</name>
</gene>
<dbReference type="InterPro" id="IPR046953">
    <property type="entry name" value="Spore_GerAC-like_C"/>
</dbReference>
<evidence type="ECO:0000313" key="11">
    <source>
        <dbReference type="Proteomes" id="UP000321491"/>
    </source>
</evidence>
<dbReference type="InterPro" id="IPR038501">
    <property type="entry name" value="Spore_GerAC_C_sf"/>
</dbReference>
<dbReference type="GO" id="GO:0009847">
    <property type="term" value="P:spore germination"/>
    <property type="evidence" value="ECO:0007669"/>
    <property type="project" value="InterPro"/>
</dbReference>
<accession>A0A511UYF2</accession>
<feature type="domain" description="Spore germination GerAC-like C-terminal" evidence="8">
    <location>
        <begin position="223"/>
        <end position="383"/>
    </location>
</feature>
<evidence type="ECO:0000313" key="10">
    <source>
        <dbReference type="EMBL" id="GEN31655.1"/>
    </source>
</evidence>
<dbReference type="PROSITE" id="PS51257">
    <property type="entry name" value="PROKAR_LIPOPROTEIN"/>
    <property type="match status" value="1"/>
</dbReference>
<evidence type="ECO:0000256" key="3">
    <source>
        <dbReference type="ARBA" id="ARBA00022544"/>
    </source>
</evidence>
<keyword evidence="3" id="KW-0309">Germination</keyword>
<keyword evidence="4" id="KW-0732">Signal</keyword>
<feature type="domain" description="Spore germination protein N-terminal" evidence="9">
    <location>
        <begin position="19"/>
        <end position="192"/>
    </location>
</feature>
<dbReference type="InterPro" id="IPR057336">
    <property type="entry name" value="GerAC_N"/>
</dbReference>
<dbReference type="Pfam" id="PF25198">
    <property type="entry name" value="Spore_GerAC_N"/>
    <property type="match status" value="1"/>
</dbReference>
<dbReference type="EMBL" id="BJXW01000021">
    <property type="protein sequence ID" value="GEN31655.1"/>
    <property type="molecule type" value="Genomic_DNA"/>
</dbReference>
<evidence type="ECO:0000256" key="2">
    <source>
        <dbReference type="ARBA" id="ARBA00007886"/>
    </source>
</evidence>
<sequence length="398" mass="44845">MKRLLIGLFIILLLTGCWNRRELNEIAITYGLGIDKDGDDFVVTAQVINPEQVSGQKGGEASGTRSPVILHEERDKTVLGAIRKLSRTASRKIYVAHLYILVFGEEFAKAGIGDALDLIVRDQEFRTDFYVFIAKGSTAKDILATATPFSVSPAQEIYDRLHYSNRHYNPTKATGIRELLTNTSAEGIEPVVQSLLYKKSDVEPVQQIGSGPVPEPPLPTGNIAVLERDQLVGWLNETQADTYNTVTNNIKHAVSQFLCDEDQYGAIESTNVKATLKPEYQVTPKMNIDIKLTGKINELDCEQFTTTPQKIRELENIISKYLEEMHTSNIKKVQEDIGVDIFGFGREFFRKKPQIWKQLKNNWSETFSQLEVDINVKVRITGTSTTDDSYLKRLRKGK</sequence>
<dbReference type="Pfam" id="PF05504">
    <property type="entry name" value="Spore_GerAC"/>
    <property type="match status" value="1"/>
</dbReference>
<evidence type="ECO:0000259" key="9">
    <source>
        <dbReference type="Pfam" id="PF25198"/>
    </source>
</evidence>
<protein>
    <submittedName>
        <fullName evidence="10">Spore germination protein GerC</fullName>
    </submittedName>
</protein>
<dbReference type="GO" id="GO:0016020">
    <property type="term" value="C:membrane"/>
    <property type="evidence" value="ECO:0007669"/>
    <property type="project" value="UniProtKB-SubCell"/>
</dbReference>
<comment type="caution">
    <text evidence="10">The sequence shown here is derived from an EMBL/GenBank/DDBJ whole genome shotgun (WGS) entry which is preliminary data.</text>
</comment>
<dbReference type="NCBIfam" id="TIGR02887">
    <property type="entry name" value="spore_ger_x_C"/>
    <property type="match status" value="1"/>
</dbReference>
<dbReference type="Gene3D" id="3.30.300.210">
    <property type="entry name" value="Nutrient germinant receptor protein C, domain 3"/>
    <property type="match status" value="1"/>
</dbReference>
<keyword evidence="7" id="KW-0449">Lipoprotein</keyword>
<dbReference type="PANTHER" id="PTHR35789">
    <property type="entry name" value="SPORE GERMINATION PROTEIN B3"/>
    <property type="match status" value="1"/>
</dbReference>
<keyword evidence="5" id="KW-0472">Membrane</keyword>
<reference evidence="10 11" key="1">
    <citation type="submission" date="2019-07" db="EMBL/GenBank/DDBJ databases">
        <title>Whole genome shotgun sequence of Cerasibacillus quisquiliarum NBRC 102429.</title>
        <authorList>
            <person name="Hosoyama A."/>
            <person name="Uohara A."/>
            <person name="Ohji S."/>
            <person name="Ichikawa N."/>
        </authorList>
    </citation>
    <scope>NUCLEOTIDE SEQUENCE [LARGE SCALE GENOMIC DNA]</scope>
    <source>
        <strain evidence="10 11">NBRC 102429</strain>
    </source>
</reference>
<evidence type="ECO:0000256" key="7">
    <source>
        <dbReference type="ARBA" id="ARBA00023288"/>
    </source>
</evidence>
<dbReference type="AlphaFoldDB" id="A0A511UYF2"/>
<evidence type="ECO:0000256" key="4">
    <source>
        <dbReference type="ARBA" id="ARBA00022729"/>
    </source>
</evidence>
<evidence type="ECO:0000256" key="6">
    <source>
        <dbReference type="ARBA" id="ARBA00023139"/>
    </source>
</evidence>
<dbReference type="InterPro" id="IPR008844">
    <property type="entry name" value="Spore_GerAC-like"/>
</dbReference>
<organism evidence="10 11">
    <name type="scientific">Cerasibacillus quisquiliarum</name>
    <dbReference type="NCBI Taxonomy" id="227865"/>
    <lineage>
        <taxon>Bacteria</taxon>
        <taxon>Bacillati</taxon>
        <taxon>Bacillota</taxon>
        <taxon>Bacilli</taxon>
        <taxon>Bacillales</taxon>
        <taxon>Bacillaceae</taxon>
        <taxon>Cerasibacillus</taxon>
    </lineage>
</organism>
<dbReference type="OrthoDB" id="9816067at2"/>
<evidence type="ECO:0000256" key="5">
    <source>
        <dbReference type="ARBA" id="ARBA00023136"/>
    </source>
</evidence>
<evidence type="ECO:0000256" key="1">
    <source>
        <dbReference type="ARBA" id="ARBA00004635"/>
    </source>
</evidence>
<keyword evidence="11" id="KW-1185">Reference proteome</keyword>
<keyword evidence="6" id="KW-0564">Palmitate</keyword>
<name>A0A511UYF2_9BACI</name>
<comment type="similarity">
    <text evidence="2">Belongs to the GerABKC lipoprotein family.</text>
</comment>
<dbReference type="RefSeq" id="WP_146938045.1">
    <property type="nucleotide sequence ID" value="NZ_BJXW01000021.1"/>
</dbReference>
<dbReference type="Proteomes" id="UP000321491">
    <property type="component" value="Unassembled WGS sequence"/>
</dbReference>